<evidence type="ECO:0000313" key="2">
    <source>
        <dbReference type="Proteomes" id="UP000822688"/>
    </source>
</evidence>
<evidence type="ECO:0000313" key="1">
    <source>
        <dbReference type="EMBL" id="KAG0584997.1"/>
    </source>
</evidence>
<dbReference type="EMBL" id="CM026423">
    <property type="protein sequence ID" value="KAG0584997.1"/>
    <property type="molecule type" value="Genomic_DNA"/>
</dbReference>
<reference evidence="1" key="1">
    <citation type="submission" date="2020-06" db="EMBL/GenBank/DDBJ databases">
        <title>WGS assembly of Ceratodon purpureus strain R40.</title>
        <authorList>
            <person name="Carey S.B."/>
            <person name="Jenkins J."/>
            <person name="Shu S."/>
            <person name="Lovell J.T."/>
            <person name="Sreedasyam A."/>
            <person name="Maumus F."/>
            <person name="Tiley G.P."/>
            <person name="Fernandez-Pozo N."/>
            <person name="Barry K."/>
            <person name="Chen C."/>
            <person name="Wang M."/>
            <person name="Lipzen A."/>
            <person name="Daum C."/>
            <person name="Saski C.A."/>
            <person name="Payton A.C."/>
            <person name="Mcbreen J.C."/>
            <person name="Conrad R.E."/>
            <person name="Kollar L.M."/>
            <person name="Olsson S."/>
            <person name="Huttunen S."/>
            <person name="Landis J.B."/>
            <person name="Wickett N.J."/>
            <person name="Johnson M.G."/>
            <person name="Rensing S.A."/>
            <person name="Grimwood J."/>
            <person name="Schmutz J."/>
            <person name="Mcdaniel S.F."/>
        </authorList>
    </citation>
    <scope>NUCLEOTIDE SEQUENCE</scope>
    <source>
        <strain evidence="1">R40</strain>
    </source>
</reference>
<organism evidence="1 2">
    <name type="scientific">Ceratodon purpureus</name>
    <name type="common">Fire moss</name>
    <name type="synonym">Dicranum purpureum</name>
    <dbReference type="NCBI Taxonomy" id="3225"/>
    <lineage>
        <taxon>Eukaryota</taxon>
        <taxon>Viridiplantae</taxon>
        <taxon>Streptophyta</taxon>
        <taxon>Embryophyta</taxon>
        <taxon>Bryophyta</taxon>
        <taxon>Bryophytina</taxon>
        <taxon>Bryopsida</taxon>
        <taxon>Dicranidae</taxon>
        <taxon>Pseudoditrichales</taxon>
        <taxon>Ditrichaceae</taxon>
        <taxon>Ceratodon</taxon>
    </lineage>
</organism>
<sequence>MGTCDITVSQNAHYPRSIIHAHLMIPSFHHPRPALLVTHYLSTLKKKLLPFTQHSQSQKAAFPLTISTPLHSTPLWHSCCESIITLPCQALSFSTSYRLVSGGTYPTPLKYALFFTKTSILYQPQIF</sequence>
<gene>
    <name evidence="1" type="ORF">KC19_3G249700</name>
</gene>
<dbReference type="AlphaFoldDB" id="A0A8T0IPN5"/>
<accession>A0A8T0IPN5</accession>
<protein>
    <submittedName>
        <fullName evidence="1">Uncharacterized protein</fullName>
    </submittedName>
</protein>
<proteinExistence type="predicted"/>
<name>A0A8T0IPN5_CERPU</name>
<comment type="caution">
    <text evidence="1">The sequence shown here is derived from an EMBL/GenBank/DDBJ whole genome shotgun (WGS) entry which is preliminary data.</text>
</comment>
<keyword evidence="2" id="KW-1185">Reference proteome</keyword>
<dbReference type="Proteomes" id="UP000822688">
    <property type="component" value="Chromosome 3"/>
</dbReference>